<protein>
    <submittedName>
        <fullName evidence="4">Uncharacterized protein</fullName>
    </submittedName>
</protein>
<feature type="compositionally biased region" description="Polar residues" evidence="1">
    <location>
        <begin position="134"/>
        <end position="146"/>
    </location>
</feature>
<evidence type="ECO:0000256" key="1">
    <source>
        <dbReference type="SAM" id="MobiDB-lite"/>
    </source>
</evidence>
<feature type="domain" description="DUF5817" evidence="2">
    <location>
        <begin position="29"/>
        <end position="87"/>
    </location>
</feature>
<dbReference type="Pfam" id="PF19134">
    <property type="entry name" value="DUF5817"/>
    <property type="match status" value="1"/>
</dbReference>
<feature type="domain" description="DUF5817" evidence="3">
    <location>
        <begin position="148"/>
        <end position="201"/>
    </location>
</feature>
<evidence type="ECO:0000259" key="2">
    <source>
        <dbReference type="Pfam" id="PF19134"/>
    </source>
</evidence>
<evidence type="ECO:0000313" key="4">
    <source>
        <dbReference type="EMBL" id="ERG93185.1"/>
    </source>
</evidence>
<feature type="region of interest" description="Disordered" evidence="1">
    <location>
        <begin position="123"/>
        <end position="147"/>
    </location>
</feature>
<evidence type="ECO:0000313" key="5">
    <source>
        <dbReference type="Proteomes" id="UP000030649"/>
    </source>
</evidence>
<reference evidence="4 5" key="1">
    <citation type="journal article" date="2013" name="PLoS ONE">
        <title>Assembly-driven community genomics of a hypersaline microbial ecosystem.</title>
        <authorList>
            <person name="Podell S."/>
            <person name="Ugalde J.A."/>
            <person name="Narasingarao P."/>
            <person name="Banfield J.F."/>
            <person name="Heidelberg K.B."/>
            <person name="Allen E.E."/>
        </authorList>
    </citation>
    <scope>NUCLEOTIDE SEQUENCE [LARGE SCALE GENOMIC DNA]</scope>
    <source>
        <strain evidence="5">J07HQW1</strain>
    </source>
</reference>
<dbReference type="EMBL" id="KE356560">
    <property type="protein sequence ID" value="ERG93185.1"/>
    <property type="molecule type" value="Genomic_DNA"/>
</dbReference>
<accession>U1N8V8</accession>
<dbReference type="Pfam" id="PF22798">
    <property type="entry name" value="DUF5817_CT"/>
    <property type="match status" value="1"/>
</dbReference>
<proteinExistence type="predicted"/>
<dbReference type="InterPro" id="IPR043855">
    <property type="entry name" value="DUF5817"/>
</dbReference>
<evidence type="ECO:0000259" key="3">
    <source>
        <dbReference type="Pfam" id="PF22798"/>
    </source>
</evidence>
<sequence>MRRHRSTTNSLNEKERKIQSYREKLYYMYAVVGCTDCSAMWLLKDAHTAESATCPRCGRTHQTKKLRHFVEESDREAARQARSALLAKRDGNSAAFADTAHVAEMEQILANDSQRVSDDEYLSGVGVDPDSVANAAQSDDGTQQSRPEIVRSAISSQDTPTEENIISYATDRGVPADAARALLEKLIRQGDLTESGGTYRLL</sequence>
<dbReference type="AlphaFoldDB" id="U1N8V8"/>
<dbReference type="STRING" id="1238424.J07HQW1_03244"/>
<organism evidence="4 5">
    <name type="scientific">Haloquadratum walsbyi J07HQW1</name>
    <dbReference type="NCBI Taxonomy" id="1238424"/>
    <lineage>
        <taxon>Archaea</taxon>
        <taxon>Methanobacteriati</taxon>
        <taxon>Methanobacteriota</taxon>
        <taxon>Stenosarchaea group</taxon>
        <taxon>Halobacteria</taxon>
        <taxon>Halobacteriales</taxon>
        <taxon>Haloferacaceae</taxon>
        <taxon>Haloquadratum</taxon>
    </lineage>
</organism>
<dbReference type="Proteomes" id="UP000030649">
    <property type="component" value="Unassembled WGS sequence"/>
</dbReference>
<dbReference type="Gene3D" id="3.90.820.10">
    <property type="entry name" value="Structural Genomics, Unknown Function 30-nov-00 1gh9 Mol_id"/>
    <property type="match status" value="1"/>
</dbReference>
<gene>
    <name evidence="4" type="ORF">J07HQW1_03244</name>
</gene>
<dbReference type="InterPro" id="IPR053849">
    <property type="entry name" value="DUF5817_C"/>
</dbReference>
<name>U1N8V8_9EURY</name>
<dbReference type="HOGENOM" id="CLU_1567083_0_0_2"/>